<protein>
    <submittedName>
        <fullName evidence="1">Uncharacterized protein</fullName>
    </submittedName>
</protein>
<reference evidence="2" key="1">
    <citation type="journal article" date="2019" name="Int. J. Syst. Evol. Microbiol.">
        <title>The Global Catalogue of Microorganisms (GCM) 10K type strain sequencing project: providing services to taxonomists for standard genome sequencing and annotation.</title>
        <authorList>
            <consortium name="The Broad Institute Genomics Platform"/>
            <consortium name="The Broad Institute Genome Sequencing Center for Infectious Disease"/>
            <person name="Wu L."/>
            <person name="Ma J."/>
        </authorList>
    </citation>
    <scope>NUCLEOTIDE SEQUENCE [LARGE SCALE GENOMIC DNA]</scope>
    <source>
        <strain evidence="2">JCM 17459</strain>
    </source>
</reference>
<accession>A0ABP6UQP3</accession>
<keyword evidence="2" id="KW-1185">Reference proteome</keyword>
<proteinExistence type="predicted"/>
<evidence type="ECO:0000313" key="1">
    <source>
        <dbReference type="EMBL" id="GAA3512353.1"/>
    </source>
</evidence>
<comment type="caution">
    <text evidence="1">The sequence shown here is derived from an EMBL/GenBank/DDBJ whole genome shotgun (WGS) entry which is preliminary data.</text>
</comment>
<sequence length="577" mass="62832">MAVSRTSVAAGRLANVSDHRRTLDRFVLRARRIEAHSLARDRQALVSLSEFALRGHIQLDGTMQMRRALPNEEVFESLAARVRPVLVKSESVHYGRVLDAIQAGIDATESAVPENILVGLAELRRDWSRLDVDGTTVMRFAVQSSKIDGSESTPQVSDTQLAAAWLYGDLVHVDTRGRKSDGLLFPVKERYSAAVTYFAHAVALTLKTMDLVMALHELGVIDLAEDSLTEAVVVGVDELVEEGVAFVAPVDSPMPGLDIAIQELPEGFRPFTVTELLRQTQANQVQVVLTADDGSTVGEYEAAVSRRGEHNGRLHWEVLVGGAVTFEVSFGVKDDEITDGRFEGVTSRASSNRMKLAEAMLAREMSTSRHMSFNIAGGENFFTLNLPPSPGSEEKAFIDISIDTFYDLVVIENITRRALRPLTGEYNSADRALLRRTRLLWEGQVVPFRSGALPATSPAGVVPQVIMMPAMTLPIADTEIPVPATCIRHPLMKPESVTAVTDSDPALDEMKMVIPSDEPFVAWAPEKRQIVSDADLLHPSPWGLSHFDSHVFLGGWSEGTGISAPANAPLAPPSSSS</sequence>
<gene>
    <name evidence="1" type="ORF">GCM10022262_40470</name>
</gene>
<organism evidence="1 2">
    <name type="scientific">Georgenia daeguensis</name>
    <dbReference type="NCBI Taxonomy" id="908355"/>
    <lineage>
        <taxon>Bacteria</taxon>
        <taxon>Bacillati</taxon>
        <taxon>Actinomycetota</taxon>
        <taxon>Actinomycetes</taxon>
        <taxon>Micrococcales</taxon>
        <taxon>Bogoriellaceae</taxon>
        <taxon>Georgenia</taxon>
    </lineage>
</organism>
<dbReference type="EMBL" id="BAABBA010000037">
    <property type="protein sequence ID" value="GAA3512353.1"/>
    <property type="molecule type" value="Genomic_DNA"/>
</dbReference>
<evidence type="ECO:0000313" key="2">
    <source>
        <dbReference type="Proteomes" id="UP001499841"/>
    </source>
</evidence>
<name>A0ABP6UQP3_9MICO</name>
<dbReference type="Proteomes" id="UP001499841">
    <property type="component" value="Unassembled WGS sequence"/>
</dbReference>